<organism evidence="2 3">
    <name type="scientific">Pristionchus pacificus</name>
    <name type="common">Parasitic nematode worm</name>
    <dbReference type="NCBI Taxonomy" id="54126"/>
    <lineage>
        <taxon>Eukaryota</taxon>
        <taxon>Metazoa</taxon>
        <taxon>Ecdysozoa</taxon>
        <taxon>Nematoda</taxon>
        <taxon>Chromadorea</taxon>
        <taxon>Rhabditida</taxon>
        <taxon>Rhabditina</taxon>
        <taxon>Diplogasteromorpha</taxon>
        <taxon>Diplogasteroidea</taxon>
        <taxon>Neodiplogasteridae</taxon>
        <taxon>Pristionchus</taxon>
    </lineage>
</organism>
<feature type="compositionally biased region" description="Basic and acidic residues" evidence="1">
    <location>
        <begin position="491"/>
        <end position="502"/>
    </location>
</feature>
<keyword evidence="3" id="KW-1185">Reference proteome</keyword>
<dbReference type="PROSITE" id="PS50056">
    <property type="entry name" value="TYR_PHOSPHATASE_2"/>
    <property type="match status" value="1"/>
</dbReference>
<evidence type="ECO:0000313" key="3">
    <source>
        <dbReference type="Proteomes" id="UP000005239"/>
    </source>
</evidence>
<dbReference type="InterPro" id="IPR000242">
    <property type="entry name" value="PTP_cat"/>
</dbReference>
<feature type="region of interest" description="Disordered" evidence="1">
    <location>
        <begin position="416"/>
        <end position="502"/>
    </location>
</feature>
<dbReference type="InterPro" id="IPR001478">
    <property type="entry name" value="PDZ"/>
</dbReference>
<dbReference type="InterPro" id="IPR036034">
    <property type="entry name" value="PDZ_sf"/>
</dbReference>
<dbReference type="GO" id="GO:0004725">
    <property type="term" value="F:protein tyrosine phosphatase activity"/>
    <property type="evidence" value="ECO:0007669"/>
    <property type="project" value="InterPro"/>
</dbReference>
<dbReference type="AlphaFoldDB" id="A0A2A6BAI4"/>
<evidence type="ECO:0000313" key="2">
    <source>
        <dbReference type="EnsemblMetazoa" id="PPA15201.1"/>
    </source>
</evidence>
<dbReference type="Proteomes" id="UP000005239">
    <property type="component" value="Unassembled WGS sequence"/>
</dbReference>
<reference evidence="2" key="2">
    <citation type="submission" date="2022-06" db="UniProtKB">
        <authorList>
            <consortium name="EnsemblMetazoa"/>
        </authorList>
    </citation>
    <scope>IDENTIFICATION</scope>
    <source>
        <strain evidence="2">PS312</strain>
    </source>
</reference>
<feature type="compositionally biased region" description="Basic and acidic residues" evidence="1">
    <location>
        <begin position="437"/>
        <end position="450"/>
    </location>
</feature>
<dbReference type="Pfam" id="PF00102">
    <property type="entry name" value="Y_phosphatase"/>
    <property type="match status" value="1"/>
</dbReference>
<dbReference type="InterPro" id="IPR000387">
    <property type="entry name" value="Tyr_Pase_dom"/>
</dbReference>
<dbReference type="InterPro" id="IPR029021">
    <property type="entry name" value="Prot-tyrosine_phosphatase-like"/>
</dbReference>
<reference evidence="3" key="1">
    <citation type="journal article" date="2008" name="Nat. Genet.">
        <title>The Pristionchus pacificus genome provides a unique perspective on nematode lifestyle and parasitism.</title>
        <authorList>
            <person name="Dieterich C."/>
            <person name="Clifton S.W."/>
            <person name="Schuster L.N."/>
            <person name="Chinwalla A."/>
            <person name="Delehaunty K."/>
            <person name="Dinkelacker I."/>
            <person name="Fulton L."/>
            <person name="Fulton R."/>
            <person name="Godfrey J."/>
            <person name="Minx P."/>
            <person name="Mitreva M."/>
            <person name="Roeseler W."/>
            <person name="Tian H."/>
            <person name="Witte H."/>
            <person name="Yang S.P."/>
            <person name="Wilson R.K."/>
            <person name="Sommer R.J."/>
        </authorList>
    </citation>
    <scope>NUCLEOTIDE SEQUENCE [LARGE SCALE GENOMIC DNA]</scope>
    <source>
        <strain evidence="3">PS312</strain>
    </source>
</reference>
<accession>A0A2A6BAI4</accession>
<gene>
    <name evidence="2" type="primary">WBGene00104755</name>
</gene>
<dbReference type="SUPFAM" id="SSF52799">
    <property type="entry name" value="(Phosphotyrosine protein) phosphatases II"/>
    <property type="match status" value="1"/>
</dbReference>
<dbReference type="InterPro" id="IPR003595">
    <property type="entry name" value="Tyr_Pase_cat"/>
</dbReference>
<dbReference type="PROSITE" id="PS50106">
    <property type="entry name" value="PDZ"/>
    <property type="match status" value="1"/>
</dbReference>
<dbReference type="Pfam" id="PF00595">
    <property type="entry name" value="PDZ"/>
    <property type="match status" value="1"/>
</dbReference>
<dbReference type="InterPro" id="IPR052782">
    <property type="entry name" value="Oocyte-zygote_transition_reg"/>
</dbReference>
<dbReference type="SMART" id="SM00404">
    <property type="entry name" value="PTPc_motif"/>
    <property type="match status" value="1"/>
</dbReference>
<proteinExistence type="predicted"/>
<name>A0A2A6BAI4_PRIPA</name>
<evidence type="ECO:0000256" key="1">
    <source>
        <dbReference type="SAM" id="MobiDB-lite"/>
    </source>
</evidence>
<dbReference type="Gene3D" id="2.30.42.10">
    <property type="match status" value="1"/>
</dbReference>
<protein>
    <submittedName>
        <fullName evidence="2">PDZ domain-containing protein</fullName>
    </submittedName>
</protein>
<dbReference type="EnsemblMetazoa" id="PPA15201.1">
    <property type="protein sequence ID" value="PPA15201.1"/>
    <property type="gene ID" value="WBGene00104755"/>
</dbReference>
<dbReference type="CDD" id="cd00047">
    <property type="entry name" value="PTPc"/>
    <property type="match status" value="1"/>
</dbReference>
<dbReference type="SUPFAM" id="SSF50156">
    <property type="entry name" value="PDZ domain-like"/>
    <property type="match status" value="1"/>
</dbReference>
<dbReference type="PRINTS" id="PR00700">
    <property type="entry name" value="PRTYPHPHTASE"/>
</dbReference>
<dbReference type="PROSITE" id="PS50055">
    <property type="entry name" value="TYR_PHOSPHATASE_PTP"/>
    <property type="match status" value="1"/>
</dbReference>
<dbReference type="PANTHER" id="PTHR46163:SF24">
    <property type="entry name" value="PROTEIN-TYROSINE PHOSPHATASE CATALYTIC DOMAIN-CONTAINING PROTEIN-RELATED"/>
    <property type="match status" value="1"/>
</dbReference>
<dbReference type="Gene3D" id="3.90.190.10">
    <property type="entry name" value="Protein tyrosine phosphatase superfamily"/>
    <property type="match status" value="1"/>
</dbReference>
<feature type="compositionally biased region" description="Basic and acidic residues" evidence="1">
    <location>
        <begin position="459"/>
        <end position="481"/>
    </location>
</feature>
<sequence length="502" mass="56010">MSTAVYGHTPGESLECMSLAIELRKEEHIDPHTRKVVLRVGFKLGGGIDQDPARAPYQYPDNGIYVTYIEPDSPADRAGLRRHDKILRVRERASRESTVSAKSAQQDVQGENLNDFVACLSAGGKLKQHAEHDNVRRPERQINKFTRFTDKNRFNNAVLFSQGSVDLQPEEKGDTTYIHASKIPCPGGALILSQAPMKHTLVDFYRLIWQQKVNTIVTLVNLENKEDCFPYFERKAGKKTTQRGRFRVRTVAVRAEGKSIVNYELKIENYLEKKENKMRVLNVISILGWEPDQTFDVKVIVAAIHSAEALKRIGPQIDNGKDAPMLIHGCSGIRRTGVFALAYIFSKQILGTREINLIGVIEQVRMVRYGVLRKKAMFFFLLEIVIALMAETGLVEPGSDDHLQAMATVRKMYSTVGEGRAGGRKKKSSAGRGGSKSAERTDKSETKTDYGDDDDDAEEGHGPEYDDKSATGKADKSEGGKRSPGKNKTIGSKEPRSRGRKK</sequence>
<dbReference type="SMART" id="SM00194">
    <property type="entry name" value="PTPc"/>
    <property type="match status" value="1"/>
</dbReference>
<dbReference type="PANTHER" id="PTHR46163">
    <property type="entry name" value="TYROSINE-PROTEIN PHOSPHATASE-RELATED"/>
    <property type="match status" value="1"/>
</dbReference>
<accession>A0A8R1UCN0</accession>